<name>A0A3B7R2R9_9BACT</name>
<evidence type="ECO:0000313" key="2">
    <source>
        <dbReference type="EMBL" id="AYA37620.1"/>
    </source>
</evidence>
<dbReference type="PANTHER" id="PTHR31793">
    <property type="entry name" value="4-HYDROXYBENZOYL-COA THIOESTERASE FAMILY MEMBER"/>
    <property type="match status" value="1"/>
</dbReference>
<dbReference type="SUPFAM" id="SSF54637">
    <property type="entry name" value="Thioesterase/thiol ester dehydrase-isomerase"/>
    <property type="match status" value="1"/>
</dbReference>
<dbReference type="GO" id="GO:0047617">
    <property type="term" value="F:fatty acyl-CoA hydrolase activity"/>
    <property type="evidence" value="ECO:0007669"/>
    <property type="project" value="TreeGrafter"/>
</dbReference>
<dbReference type="Proteomes" id="UP000262802">
    <property type="component" value="Chromosome"/>
</dbReference>
<sequence>MPAATCPRSSRPPTNGRQSCYFARHTYFFVMADNATLIQTPETRHRIYFQDCDQLGHLNNARYLDYFLNAREEHTMRHYALNLGQLTREQRAAWVITKHHISYLKPANHGEEVLIRTQLIHFDNSSLVVEMQMLDADGLRLKSLLWSEMAFISLVNGKRADHSDALMDMLEEVDVDDVQYHPDGFDERIRELRQQFKKQRKAAGHDEE</sequence>
<accession>A0A3B7R2R9</accession>
<dbReference type="AlphaFoldDB" id="A0A3B7R2R9"/>
<dbReference type="Pfam" id="PF13279">
    <property type="entry name" value="4HBT_2"/>
    <property type="match status" value="1"/>
</dbReference>
<dbReference type="KEGG" id="hyh:D3Y59_11515"/>
<dbReference type="CDD" id="cd00586">
    <property type="entry name" value="4HBT"/>
    <property type="match status" value="1"/>
</dbReference>
<proteinExistence type="predicted"/>
<dbReference type="InterPro" id="IPR029069">
    <property type="entry name" value="HotDog_dom_sf"/>
</dbReference>
<protein>
    <submittedName>
        <fullName evidence="2">Acyl-CoA thioesterase</fullName>
    </submittedName>
</protein>
<dbReference type="Gene3D" id="3.10.129.10">
    <property type="entry name" value="Hotdog Thioesterase"/>
    <property type="match status" value="1"/>
</dbReference>
<gene>
    <name evidence="2" type="ORF">D3Y59_11515</name>
</gene>
<keyword evidence="1" id="KW-0378">Hydrolase</keyword>
<evidence type="ECO:0000256" key="1">
    <source>
        <dbReference type="ARBA" id="ARBA00022801"/>
    </source>
</evidence>
<organism evidence="2 3">
    <name type="scientific">Hymenobacter oligotrophus</name>
    <dbReference type="NCBI Taxonomy" id="2319843"/>
    <lineage>
        <taxon>Bacteria</taxon>
        <taxon>Pseudomonadati</taxon>
        <taxon>Bacteroidota</taxon>
        <taxon>Cytophagia</taxon>
        <taxon>Cytophagales</taxon>
        <taxon>Hymenobacteraceae</taxon>
        <taxon>Hymenobacter</taxon>
    </lineage>
</organism>
<reference evidence="2 3" key="1">
    <citation type="submission" date="2018-09" db="EMBL/GenBank/DDBJ databases">
        <title>Hymenobacter medium sp. nov., isolated from R2A medium.</title>
        <authorList>
            <person name="Yingchao G."/>
        </authorList>
    </citation>
    <scope>NUCLEOTIDE SEQUENCE [LARGE SCALE GENOMIC DNA]</scope>
    <source>
        <strain evidence="3">sh-6</strain>
    </source>
</reference>
<keyword evidence="3" id="KW-1185">Reference proteome</keyword>
<dbReference type="EMBL" id="CP032317">
    <property type="protein sequence ID" value="AYA37620.1"/>
    <property type="molecule type" value="Genomic_DNA"/>
</dbReference>
<dbReference type="InterPro" id="IPR050563">
    <property type="entry name" value="4-hydroxybenzoyl-CoA_TE"/>
</dbReference>
<dbReference type="OrthoDB" id="9791529at2"/>
<dbReference type="PANTHER" id="PTHR31793:SF37">
    <property type="entry name" value="ACYL-COA THIOESTER HYDROLASE YBGC"/>
    <property type="match status" value="1"/>
</dbReference>
<evidence type="ECO:0000313" key="3">
    <source>
        <dbReference type="Proteomes" id="UP000262802"/>
    </source>
</evidence>